<dbReference type="AlphaFoldDB" id="A0AAD8BCA8"/>
<accession>A0AAD8BCA8</accession>
<evidence type="ECO:0000313" key="2">
    <source>
        <dbReference type="Proteomes" id="UP001233172"/>
    </source>
</evidence>
<proteinExistence type="predicted"/>
<reference evidence="1" key="1">
    <citation type="journal article" date="2023" name="PLoS Negl. Trop. Dis.">
        <title>A genome sequence for Biomphalaria pfeifferi, the major vector snail for the human-infecting parasite Schistosoma mansoni.</title>
        <authorList>
            <person name="Bu L."/>
            <person name="Lu L."/>
            <person name="Laidemitt M.R."/>
            <person name="Zhang S.M."/>
            <person name="Mutuku M."/>
            <person name="Mkoji G."/>
            <person name="Steinauer M."/>
            <person name="Loker E.S."/>
        </authorList>
    </citation>
    <scope>NUCLEOTIDE SEQUENCE</scope>
    <source>
        <strain evidence="1">KasaAsao</strain>
    </source>
</reference>
<evidence type="ECO:0000313" key="1">
    <source>
        <dbReference type="EMBL" id="KAK0051323.1"/>
    </source>
</evidence>
<reference evidence="1" key="2">
    <citation type="submission" date="2023-04" db="EMBL/GenBank/DDBJ databases">
        <authorList>
            <person name="Bu L."/>
            <person name="Lu L."/>
            <person name="Laidemitt M.R."/>
            <person name="Zhang S.M."/>
            <person name="Mutuku M."/>
            <person name="Mkoji G."/>
            <person name="Steinauer M."/>
            <person name="Loker E.S."/>
        </authorList>
    </citation>
    <scope>NUCLEOTIDE SEQUENCE</scope>
    <source>
        <strain evidence="1">KasaAsao</strain>
        <tissue evidence="1">Whole Snail</tissue>
    </source>
</reference>
<comment type="caution">
    <text evidence="1">The sequence shown here is derived from an EMBL/GenBank/DDBJ whole genome shotgun (WGS) entry which is preliminary data.</text>
</comment>
<dbReference type="EMBL" id="JASAOG010000105">
    <property type="protein sequence ID" value="KAK0051323.1"/>
    <property type="molecule type" value="Genomic_DNA"/>
</dbReference>
<organism evidence="1 2">
    <name type="scientific">Biomphalaria pfeifferi</name>
    <name type="common">Bloodfluke planorb</name>
    <name type="synonym">Freshwater snail</name>
    <dbReference type="NCBI Taxonomy" id="112525"/>
    <lineage>
        <taxon>Eukaryota</taxon>
        <taxon>Metazoa</taxon>
        <taxon>Spiralia</taxon>
        <taxon>Lophotrochozoa</taxon>
        <taxon>Mollusca</taxon>
        <taxon>Gastropoda</taxon>
        <taxon>Heterobranchia</taxon>
        <taxon>Euthyneura</taxon>
        <taxon>Panpulmonata</taxon>
        <taxon>Hygrophila</taxon>
        <taxon>Lymnaeoidea</taxon>
        <taxon>Planorbidae</taxon>
        <taxon>Biomphalaria</taxon>
    </lineage>
</organism>
<keyword evidence="2" id="KW-1185">Reference proteome</keyword>
<name>A0AAD8BCA8_BIOPF</name>
<sequence length="71" mass="7822">MKVSGGENYHLYAHLCPARNTMGSGKRNLEHCVSRPSRSSKCRGCHLQGLSTSFMALVKTFEGGRGRHSDK</sequence>
<dbReference type="Proteomes" id="UP001233172">
    <property type="component" value="Unassembled WGS sequence"/>
</dbReference>
<protein>
    <submittedName>
        <fullName evidence="1">Uncharacterized protein</fullName>
    </submittedName>
</protein>
<gene>
    <name evidence="1" type="ORF">Bpfe_019269</name>
</gene>